<sequence>MASRHLNLLLIITMIVISIVASTDASRVLKQDDWLERYERLMKSRLPRGPVPPSGPSLCHNALHLYRQSEFKSTQDQSYCP</sequence>
<dbReference type="Proteomes" id="UP001229421">
    <property type="component" value="Unassembled WGS sequence"/>
</dbReference>
<evidence type="ECO:0000313" key="2">
    <source>
        <dbReference type="EMBL" id="KAK1437666.1"/>
    </source>
</evidence>
<protein>
    <submittedName>
        <fullName evidence="2">Uncharacterized protein</fullName>
    </submittedName>
</protein>
<dbReference type="EMBL" id="JAUHHV010000001">
    <property type="protein sequence ID" value="KAK1437666.1"/>
    <property type="molecule type" value="Genomic_DNA"/>
</dbReference>
<accession>A0AAD8LEM0</accession>
<comment type="caution">
    <text evidence="2">The sequence shown here is derived from an EMBL/GenBank/DDBJ whole genome shotgun (WGS) entry which is preliminary data.</text>
</comment>
<proteinExistence type="predicted"/>
<keyword evidence="1" id="KW-0732">Signal</keyword>
<dbReference type="AlphaFoldDB" id="A0AAD8LEM0"/>
<evidence type="ECO:0000256" key="1">
    <source>
        <dbReference type="SAM" id="SignalP"/>
    </source>
</evidence>
<organism evidence="2 3">
    <name type="scientific">Tagetes erecta</name>
    <name type="common">African marigold</name>
    <dbReference type="NCBI Taxonomy" id="13708"/>
    <lineage>
        <taxon>Eukaryota</taxon>
        <taxon>Viridiplantae</taxon>
        <taxon>Streptophyta</taxon>
        <taxon>Embryophyta</taxon>
        <taxon>Tracheophyta</taxon>
        <taxon>Spermatophyta</taxon>
        <taxon>Magnoliopsida</taxon>
        <taxon>eudicotyledons</taxon>
        <taxon>Gunneridae</taxon>
        <taxon>Pentapetalae</taxon>
        <taxon>asterids</taxon>
        <taxon>campanulids</taxon>
        <taxon>Asterales</taxon>
        <taxon>Asteraceae</taxon>
        <taxon>Asteroideae</taxon>
        <taxon>Heliantheae alliance</taxon>
        <taxon>Tageteae</taxon>
        <taxon>Tagetes</taxon>
    </lineage>
</organism>
<reference evidence="2" key="1">
    <citation type="journal article" date="2023" name="bioRxiv">
        <title>Improved chromosome-level genome assembly for marigold (Tagetes erecta).</title>
        <authorList>
            <person name="Jiang F."/>
            <person name="Yuan L."/>
            <person name="Wang S."/>
            <person name="Wang H."/>
            <person name="Xu D."/>
            <person name="Wang A."/>
            <person name="Fan W."/>
        </authorList>
    </citation>
    <scope>NUCLEOTIDE SEQUENCE</scope>
    <source>
        <strain evidence="2">WSJ</strain>
        <tissue evidence="2">Leaf</tissue>
    </source>
</reference>
<name>A0AAD8LEM0_TARER</name>
<evidence type="ECO:0000313" key="3">
    <source>
        <dbReference type="Proteomes" id="UP001229421"/>
    </source>
</evidence>
<gene>
    <name evidence="2" type="ORF">QVD17_03462</name>
</gene>
<feature type="chain" id="PRO_5042144619" evidence="1">
    <location>
        <begin position="26"/>
        <end position="81"/>
    </location>
</feature>
<keyword evidence="3" id="KW-1185">Reference proteome</keyword>
<feature type="signal peptide" evidence="1">
    <location>
        <begin position="1"/>
        <end position="25"/>
    </location>
</feature>